<protein>
    <submittedName>
        <fullName evidence="2">Uncharacterized protein</fullName>
    </submittedName>
</protein>
<accession>A0A6V7NSH4</accession>
<proteinExistence type="predicted"/>
<feature type="region of interest" description="Disordered" evidence="1">
    <location>
        <begin position="1"/>
        <end position="26"/>
    </location>
</feature>
<gene>
    <name evidence="2" type="ORF">CB5_LOCUS4678</name>
</gene>
<name>A0A6V7NSH4_ANACO</name>
<dbReference type="AlphaFoldDB" id="A0A6V7NSH4"/>
<dbReference type="EMBL" id="LR862141">
    <property type="protein sequence ID" value="CAD1821467.1"/>
    <property type="molecule type" value="Genomic_DNA"/>
</dbReference>
<feature type="compositionally biased region" description="Low complexity" evidence="1">
    <location>
        <begin position="1"/>
        <end position="13"/>
    </location>
</feature>
<evidence type="ECO:0000256" key="1">
    <source>
        <dbReference type="SAM" id="MobiDB-lite"/>
    </source>
</evidence>
<reference evidence="2" key="1">
    <citation type="submission" date="2020-07" db="EMBL/GenBank/DDBJ databases">
        <authorList>
            <person name="Lin J."/>
        </authorList>
    </citation>
    <scope>NUCLEOTIDE SEQUENCE</scope>
</reference>
<evidence type="ECO:0000313" key="2">
    <source>
        <dbReference type="EMBL" id="CAD1821467.1"/>
    </source>
</evidence>
<organism evidence="2">
    <name type="scientific">Ananas comosus var. bracteatus</name>
    <name type="common">red pineapple</name>
    <dbReference type="NCBI Taxonomy" id="296719"/>
    <lineage>
        <taxon>Eukaryota</taxon>
        <taxon>Viridiplantae</taxon>
        <taxon>Streptophyta</taxon>
        <taxon>Embryophyta</taxon>
        <taxon>Tracheophyta</taxon>
        <taxon>Spermatophyta</taxon>
        <taxon>Magnoliopsida</taxon>
        <taxon>Liliopsida</taxon>
        <taxon>Poales</taxon>
        <taxon>Bromeliaceae</taxon>
        <taxon>Bromelioideae</taxon>
        <taxon>Ananas</taxon>
    </lineage>
</organism>
<sequence>MASKSSQSTDSSSDAGWKAPSRPVVGGPAGRFIVNSRCFVGAYRKAYASIVKSHHLPVIQSTIFGHTLHGPGGGSSSWITPVGQVLDLNLKVASDIQNRYLEGKKVDRKNLEVVLKEDVTQGGRKGH</sequence>